<evidence type="ECO:0000256" key="3">
    <source>
        <dbReference type="SAM" id="MobiDB-lite"/>
    </source>
</evidence>
<feature type="region of interest" description="Disordered" evidence="3">
    <location>
        <begin position="1"/>
        <end position="46"/>
    </location>
</feature>
<accession>A0A7I9VPW9</accession>
<proteinExistence type="predicted"/>
<reference evidence="6" key="1">
    <citation type="journal article" date="2020" name="Appl. Environ. Microbiol.">
        <title>Diazotrophic Anaeromyxobacter Isolates from Soils.</title>
        <authorList>
            <person name="Masuda Y."/>
            <person name="Yamanaka H."/>
            <person name="Xu Z.X."/>
            <person name="Shiratori Y."/>
            <person name="Aono T."/>
            <person name="Amachi S."/>
            <person name="Senoo K."/>
            <person name="Itoh H."/>
        </authorList>
    </citation>
    <scope>NUCLEOTIDE SEQUENCE [LARGE SCALE GENOMIC DNA]</scope>
    <source>
        <strain evidence="6">R267</strain>
    </source>
</reference>
<keyword evidence="2" id="KW-0808">Transferase</keyword>
<name>A0A7I9VPW9_9BACT</name>
<evidence type="ECO:0000259" key="4">
    <source>
        <dbReference type="Pfam" id="PF00156"/>
    </source>
</evidence>
<evidence type="ECO:0000256" key="2">
    <source>
        <dbReference type="ARBA" id="ARBA00022679"/>
    </source>
</evidence>
<evidence type="ECO:0000313" key="5">
    <source>
        <dbReference type="EMBL" id="GEJ58453.1"/>
    </source>
</evidence>
<dbReference type="SUPFAM" id="SSF53271">
    <property type="entry name" value="PRTase-like"/>
    <property type="match status" value="1"/>
</dbReference>
<evidence type="ECO:0000256" key="1">
    <source>
        <dbReference type="ARBA" id="ARBA00022676"/>
    </source>
</evidence>
<dbReference type="PANTHER" id="PTHR43363:SF1">
    <property type="entry name" value="HYPOXANTHINE-GUANINE PHOSPHORIBOSYLTRANSFERASE"/>
    <property type="match status" value="1"/>
</dbReference>
<feature type="domain" description="Phosphoribosyltransferase" evidence="4">
    <location>
        <begin position="82"/>
        <end position="206"/>
    </location>
</feature>
<gene>
    <name evidence="5" type="ORF">AMYX_31940</name>
</gene>
<keyword evidence="6" id="KW-1185">Reference proteome</keyword>
<dbReference type="Pfam" id="PF00156">
    <property type="entry name" value="Pribosyltran"/>
    <property type="match status" value="1"/>
</dbReference>
<dbReference type="EMBL" id="BJTG01000008">
    <property type="protein sequence ID" value="GEJ58453.1"/>
    <property type="molecule type" value="Genomic_DNA"/>
</dbReference>
<comment type="caution">
    <text evidence="5">The sequence shown here is derived from an EMBL/GenBank/DDBJ whole genome shotgun (WGS) entry which is preliminary data.</text>
</comment>
<sequence>MPPRTSKTPAAKAARRPRATARAAVSSPPRRKPAPRRPRAEQPLGVGVGDAFAVQRLQVPASQSRARPDERLREIGWAEFGDIARELAERMEPEFKPDVVLGVVNGGVFLGGAIASYFRAEFRPIRVRKYGRRSVAQAVMALRGKKVLVVDDVTVSGQTLGAGRVTAEKAGARDIRTAAMVVRPAGHHADFFALETEELVVFGWDYQLHGGSGEPGSDPGEVGV</sequence>
<dbReference type="Gene3D" id="3.40.50.2020">
    <property type="match status" value="1"/>
</dbReference>
<feature type="compositionally biased region" description="Low complexity" evidence="3">
    <location>
        <begin position="1"/>
        <end position="12"/>
    </location>
</feature>
<evidence type="ECO:0000313" key="6">
    <source>
        <dbReference type="Proteomes" id="UP000503640"/>
    </source>
</evidence>
<keyword evidence="1" id="KW-0328">Glycosyltransferase</keyword>
<dbReference type="Proteomes" id="UP000503640">
    <property type="component" value="Unassembled WGS sequence"/>
</dbReference>
<dbReference type="InterPro" id="IPR029057">
    <property type="entry name" value="PRTase-like"/>
</dbReference>
<dbReference type="AlphaFoldDB" id="A0A7I9VPW9"/>
<dbReference type="CDD" id="cd06223">
    <property type="entry name" value="PRTases_typeI"/>
    <property type="match status" value="1"/>
</dbReference>
<dbReference type="RefSeq" id="WP_209005170.1">
    <property type="nucleotide sequence ID" value="NZ_BJTG01000008.1"/>
</dbReference>
<organism evidence="5 6">
    <name type="scientific">Anaeromyxobacter diazotrophicus</name>
    <dbReference type="NCBI Taxonomy" id="2590199"/>
    <lineage>
        <taxon>Bacteria</taxon>
        <taxon>Pseudomonadati</taxon>
        <taxon>Myxococcota</taxon>
        <taxon>Myxococcia</taxon>
        <taxon>Myxococcales</taxon>
        <taxon>Cystobacterineae</taxon>
        <taxon>Anaeromyxobacteraceae</taxon>
        <taxon>Anaeromyxobacter</taxon>
    </lineage>
</organism>
<dbReference type="GO" id="GO:0016757">
    <property type="term" value="F:glycosyltransferase activity"/>
    <property type="evidence" value="ECO:0007669"/>
    <property type="project" value="UniProtKB-KW"/>
</dbReference>
<dbReference type="PANTHER" id="PTHR43363">
    <property type="entry name" value="HYPOXANTHINE PHOSPHORIBOSYLTRANSFERASE"/>
    <property type="match status" value="1"/>
</dbReference>
<protein>
    <recommendedName>
        <fullName evidence="4">Phosphoribosyltransferase domain-containing protein</fullName>
    </recommendedName>
</protein>
<dbReference type="InterPro" id="IPR000836">
    <property type="entry name" value="PRTase_dom"/>
</dbReference>